<evidence type="ECO:0000313" key="2">
    <source>
        <dbReference type="Proteomes" id="UP000308886"/>
    </source>
</evidence>
<reference evidence="1" key="1">
    <citation type="submission" date="2019-04" db="EMBL/GenBank/DDBJ databases">
        <title>Microbes associate with the intestines of laboratory mice.</title>
        <authorList>
            <person name="Navarre W."/>
            <person name="Wong E."/>
            <person name="Huang K."/>
            <person name="Tropini C."/>
            <person name="Ng K."/>
            <person name="Yu B."/>
        </authorList>
    </citation>
    <scope>NUCLEOTIDE SEQUENCE</scope>
    <source>
        <strain evidence="1">NM73_A23</strain>
    </source>
</reference>
<protein>
    <submittedName>
        <fullName evidence="1">Uncharacterized protein</fullName>
    </submittedName>
</protein>
<proteinExistence type="predicted"/>
<organism evidence="1 2">
    <name type="scientific">Palleniella muris</name>
    <dbReference type="NCBI Taxonomy" id="3038145"/>
    <lineage>
        <taxon>Bacteria</taxon>
        <taxon>Pseudomonadati</taxon>
        <taxon>Bacteroidota</taxon>
        <taxon>Bacteroidia</taxon>
        <taxon>Bacteroidales</taxon>
        <taxon>Prevotellaceae</taxon>
        <taxon>Palleniella</taxon>
    </lineage>
</organism>
<dbReference type="Proteomes" id="UP000308886">
    <property type="component" value="Unassembled WGS sequence"/>
</dbReference>
<name>A0AC61QR51_9BACT</name>
<keyword evidence="2" id="KW-1185">Reference proteome</keyword>
<gene>
    <name evidence="1" type="ORF">E5358_05380</name>
</gene>
<dbReference type="EMBL" id="SRZC01000007">
    <property type="protein sequence ID" value="TGX82771.1"/>
    <property type="molecule type" value="Genomic_DNA"/>
</dbReference>
<accession>A0AC61QR51</accession>
<sequence length="175" mass="20654">MRYFINFDKTINQLVPYYIGGRKLILYLQALMSPLRRVNDGFVEYAKETRIEAAMTSQIFKFEWYLNRKFKKYFANGGRIAIKNSEALGTPIYHESANIDVEQNILVYHDKEAGVTRQLILYRSDEQTEESSVSFIVTTPQIDTKLITEQKYVAMLKYVIDRYRLANKTYIIKYD</sequence>
<comment type="caution">
    <text evidence="1">The sequence shown here is derived from an EMBL/GenBank/DDBJ whole genome shotgun (WGS) entry which is preliminary data.</text>
</comment>
<evidence type="ECO:0000313" key="1">
    <source>
        <dbReference type="EMBL" id="TGX82771.1"/>
    </source>
</evidence>